<proteinExistence type="predicted"/>
<accession>A0A256IDK1</accession>
<evidence type="ECO:0000256" key="1">
    <source>
        <dbReference type="SAM" id="Phobius"/>
    </source>
</evidence>
<comment type="caution">
    <text evidence="2">The sequence shown here is derived from an EMBL/GenBank/DDBJ whole genome shotgun (WGS) entry which is preliminary data.</text>
</comment>
<evidence type="ECO:0000313" key="3">
    <source>
        <dbReference type="Proteomes" id="UP000216308"/>
    </source>
</evidence>
<dbReference type="RefSeq" id="WP_094533866.1">
    <property type="nucleotide sequence ID" value="NZ_NHPJ01000117.1"/>
</dbReference>
<gene>
    <name evidence="2" type="ORF">DJ70_13515</name>
</gene>
<dbReference type="EMBL" id="NHPJ01000117">
    <property type="protein sequence ID" value="OYR54625.1"/>
    <property type="molecule type" value="Genomic_DNA"/>
</dbReference>
<keyword evidence="1" id="KW-0472">Membrane</keyword>
<dbReference type="Proteomes" id="UP000216308">
    <property type="component" value="Unassembled WGS sequence"/>
</dbReference>
<evidence type="ECO:0000313" key="2">
    <source>
        <dbReference type="EMBL" id="OYR54625.1"/>
    </source>
</evidence>
<name>A0A256IDK1_9EURY</name>
<protein>
    <submittedName>
        <fullName evidence="2">Uncharacterized protein</fullName>
    </submittedName>
</protein>
<keyword evidence="1" id="KW-1133">Transmembrane helix</keyword>
<dbReference type="AlphaFoldDB" id="A0A256IDK1"/>
<keyword evidence="1" id="KW-0812">Transmembrane</keyword>
<reference evidence="2 3" key="1">
    <citation type="journal article" date="2014" name="Front. Microbiol.">
        <title>Population and genomic analysis of the genus Halorubrum.</title>
        <authorList>
            <person name="Fullmer M.S."/>
            <person name="Soucy S.M."/>
            <person name="Swithers K.S."/>
            <person name="Makkay A.M."/>
            <person name="Wheeler R."/>
            <person name="Ventosa A."/>
            <person name="Gogarten J.P."/>
            <person name="Papke R.T."/>
        </authorList>
    </citation>
    <scope>NUCLEOTIDE SEQUENCE [LARGE SCALE GENOMIC DNA]</scope>
    <source>
        <strain evidence="2 3">Cb34</strain>
    </source>
</reference>
<feature type="transmembrane region" description="Helical" evidence="1">
    <location>
        <begin position="33"/>
        <end position="55"/>
    </location>
</feature>
<feature type="transmembrane region" description="Helical" evidence="1">
    <location>
        <begin position="6"/>
        <end position="26"/>
    </location>
</feature>
<keyword evidence="3" id="KW-1185">Reference proteome</keyword>
<sequence>MGEANTLAVLAGGVGGSVGAFVGVAIGGDPVRVTLTTLVVALAVGTAVVASAVIAGDVEFLVDADGE</sequence>
<organism evidence="2 3">
    <name type="scientific">Halorubrum halodurans</name>
    <dbReference type="NCBI Taxonomy" id="1383851"/>
    <lineage>
        <taxon>Archaea</taxon>
        <taxon>Methanobacteriati</taxon>
        <taxon>Methanobacteriota</taxon>
        <taxon>Stenosarchaea group</taxon>
        <taxon>Halobacteria</taxon>
        <taxon>Halobacteriales</taxon>
        <taxon>Haloferacaceae</taxon>
        <taxon>Halorubrum</taxon>
    </lineage>
</organism>